<dbReference type="OrthoDB" id="8017424at2"/>
<evidence type="ECO:0000256" key="1">
    <source>
        <dbReference type="SAM" id="Phobius"/>
    </source>
</evidence>
<dbReference type="Pfam" id="PF09819">
    <property type="entry name" value="ABC_cobalt"/>
    <property type="match status" value="1"/>
</dbReference>
<keyword evidence="1" id="KW-0812">Transmembrane</keyword>
<keyword evidence="1" id="KW-0472">Membrane</keyword>
<name>A0A5S3QGR2_9BACI</name>
<dbReference type="EMBL" id="VCIA01000001">
    <property type="protein sequence ID" value="TMN20919.1"/>
    <property type="molecule type" value="Genomic_DNA"/>
</dbReference>
<protein>
    <submittedName>
        <fullName evidence="2">Thiamine ABC transporter permease</fullName>
    </submittedName>
</protein>
<organism evidence="2 3">
    <name type="scientific">Lentibacillus cibarius</name>
    <dbReference type="NCBI Taxonomy" id="2583219"/>
    <lineage>
        <taxon>Bacteria</taxon>
        <taxon>Bacillati</taxon>
        <taxon>Bacillota</taxon>
        <taxon>Bacilli</taxon>
        <taxon>Bacillales</taxon>
        <taxon>Bacillaceae</taxon>
        <taxon>Lentibacillus</taxon>
    </lineage>
</organism>
<comment type="caution">
    <text evidence="2">The sequence shown here is derived from an EMBL/GenBank/DDBJ whole genome shotgun (WGS) entry which is preliminary data.</text>
</comment>
<reference evidence="2 3" key="1">
    <citation type="submission" date="2019-05" db="EMBL/GenBank/DDBJ databases">
        <title>Genomic analysis of Lentibacillus sp. NKC220-2.</title>
        <authorList>
            <person name="Oh Y.J."/>
        </authorList>
    </citation>
    <scope>NUCLEOTIDE SEQUENCE [LARGE SCALE GENOMIC DNA]</scope>
    <source>
        <strain evidence="2 3">NKC220-2</strain>
    </source>
</reference>
<dbReference type="PIRSF" id="PIRSF037394">
    <property type="entry name" value="ABC_thiamine-permease_YkoE_prd"/>
    <property type="match status" value="1"/>
</dbReference>
<keyword evidence="1" id="KW-1133">Transmembrane helix</keyword>
<proteinExistence type="predicted"/>
<evidence type="ECO:0000313" key="3">
    <source>
        <dbReference type="Proteomes" id="UP000306980"/>
    </source>
</evidence>
<gene>
    <name evidence="2" type="ORF">FFL34_01435</name>
</gene>
<dbReference type="AlphaFoldDB" id="A0A5S3QGR2"/>
<sequence length="196" mass="21552">MAKGLKLTYILVTIVIAIAFGIVYILWGPLYYTLTPIGLHLDQFVYGMWFIAAPVVYLIIRKPGVALLAEIAAASGEFLLGSPWGLTVLLYGVVQGLFAELVFMAFRYKRFDLSIAVLAGLSSCIGSVIMDSFYGEILALSTWNLILYLVARSIGSLFFAGILAYYLVKALETTGVTNLVRPASREDYDALDVDER</sequence>
<feature type="transmembrane region" description="Helical" evidence="1">
    <location>
        <begin position="88"/>
        <end position="106"/>
    </location>
</feature>
<dbReference type="InterPro" id="IPR017195">
    <property type="entry name" value="ABC_thiamin-permease_prd"/>
</dbReference>
<feature type="transmembrane region" description="Helical" evidence="1">
    <location>
        <begin position="113"/>
        <end position="134"/>
    </location>
</feature>
<feature type="transmembrane region" description="Helical" evidence="1">
    <location>
        <begin position="146"/>
        <end position="168"/>
    </location>
</feature>
<dbReference type="Proteomes" id="UP000306980">
    <property type="component" value="Unassembled WGS sequence"/>
</dbReference>
<accession>A0A5S3QGR2</accession>
<evidence type="ECO:0000313" key="2">
    <source>
        <dbReference type="EMBL" id="TMN20919.1"/>
    </source>
</evidence>
<dbReference type="RefSeq" id="WP_138600679.1">
    <property type="nucleotide sequence ID" value="NZ_VCIA01000001.1"/>
</dbReference>
<feature type="transmembrane region" description="Helical" evidence="1">
    <location>
        <begin position="44"/>
        <end position="60"/>
    </location>
</feature>
<feature type="transmembrane region" description="Helical" evidence="1">
    <location>
        <begin position="7"/>
        <end position="32"/>
    </location>
</feature>